<dbReference type="GO" id="GO:0042597">
    <property type="term" value="C:periplasmic space"/>
    <property type="evidence" value="ECO:0007669"/>
    <property type="project" value="InterPro"/>
</dbReference>
<sequence>MLNKHKQGVMMTNFRKHLLIGVTVLALGAGSFAAYAQKPGGEHRDGRPMSAEDHAKFEARMKERFTKRQAALHDKLKLSPEQEGAWTKFNERMKPGTPQARQDRAQLAAMSAPERMEAMLAHMKEAEGKMAERVVATKEFYAVLTPEQQKTFNDEFAKGGPRNHRGMHH</sequence>
<dbReference type="AlphaFoldDB" id="A0A418X134"/>
<comment type="caution">
    <text evidence="2">The sequence shown here is derived from an EMBL/GenBank/DDBJ whole genome shotgun (WGS) entry which is preliminary data.</text>
</comment>
<organism evidence="2 3">
    <name type="scientific">Noviherbaspirillum cavernae</name>
    <dbReference type="NCBI Taxonomy" id="2320862"/>
    <lineage>
        <taxon>Bacteria</taxon>
        <taxon>Pseudomonadati</taxon>
        <taxon>Pseudomonadota</taxon>
        <taxon>Betaproteobacteria</taxon>
        <taxon>Burkholderiales</taxon>
        <taxon>Oxalobacteraceae</taxon>
        <taxon>Noviherbaspirillum</taxon>
    </lineage>
</organism>
<evidence type="ECO:0000313" key="3">
    <source>
        <dbReference type="Proteomes" id="UP000285190"/>
    </source>
</evidence>
<evidence type="ECO:0008006" key="4">
    <source>
        <dbReference type="Google" id="ProtNLM"/>
    </source>
</evidence>
<dbReference type="Proteomes" id="UP000285190">
    <property type="component" value="Unassembled WGS sequence"/>
</dbReference>
<keyword evidence="1" id="KW-0732">Signal</keyword>
<dbReference type="EMBL" id="QYUN01000002">
    <property type="protein sequence ID" value="RJG06125.1"/>
    <property type="molecule type" value="Genomic_DNA"/>
</dbReference>
<dbReference type="InterPro" id="IPR012899">
    <property type="entry name" value="LTXXQ"/>
</dbReference>
<feature type="chain" id="PRO_5019320093" description="Periplasmic heavy metal sensor" evidence="1">
    <location>
        <begin position="37"/>
        <end position="169"/>
    </location>
</feature>
<name>A0A418X134_9BURK</name>
<dbReference type="Pfam" id="PF07813">
    <property type="entry name" value="LTXXQ"/>
    <property type="match status" value="1"/>
</dbReference>
<feature type="signal peptide" evidence="1">
    <location>
        <begin position="1"/>
        <end position="36"/>
    </location>
</feature>
<evidence type="ECO:0000313" key="2">
    <source>
        <dbReference type="EMBL" id="RJG06125.1"/>
    </source>
</evidence>
<reference evidence="2 3" key="1">
    <citation type="submission" date="2018-09" db="EMBL/GenBank/DDBJ databases">
        <authorList>
            <person name="Zhu H."/>
        </authorList>
    </citation>
    <scope>NUCLEOTIDE SEQUENCE [LARGE SCALE GENOMIC DNA]</scope>
    <source>
        <strain evidence="2 3">K2R10-39</strain>
    </source>
</reference>
<accession>A0A418X134</accession>
<evidence type="ECO:0000256" key="1">
    <source>
        <dbReference type="SAM" id="SignalP"/>
    </source>
</evidence>
<proteinExistence type="predicted"/>
<keyword evidence="3" id="KW-1185">Reference proteome</keyword>
<gene>
    <name evidence="2" type="ORF">D3870_09010</name>
</gene>
<dbReference type="Gene3D" id="1.20.120.1490">
    <property type="match status" value="1"/>
</dbReference>
<protein>
    <recommendedName>
        <fullName evidence="4">Periplasmic heavy metal sensor</fullName>
    </recommendedName>
</protein>